<dbReference type="InterPro" id="IPR051943">
    <property type="entry name" value="TRAFAC_Dynamin-like_GTPase"/>
</dbReference>
<dbReference type="EC" id="3.6.5.5" evidence="2"/>
<dbReference type="Pfam" id="PF00350">
    <property type="entry name" value="Dynamin_N"/>
    <property type="match status" value="1"/>
</dbReference>
<protein>
    <submittedName>
        <fullName evidence="2">Bacterial dynamin-like protein</fullName>
        <ecNumber evidence="2">3.6.5.5</ecNumber>
    </submittedName>
</protein>
<dbReference type="InterPro" id="IPR045063">
    <property type="entry name" value="Dynamin_N"/>
</dbReference>
<dbReference type="Proteomes" id="UP000298324">
    <property type="component" value="Unassembled WGS sequence"/>
</dbReference>
<dbReference type="PANTHER" id="PTHR43681:SF1">
    <property type="entry name" value="SARCALUMENIN"/>
    <property type="match status" value="1"/>
</dbReference>
<dbReference type="InterPro" id="IPR027417">
    <property type="entry name" value="P-loop_NTPase"/>
</dbReference>
<dbReference type="RefSeq" id="WP_190238861.1">
    <property type="nucleotide sequence ID" value="NZ_QFGA01000001.1"/>
</dbReference>
<gene>
    <name evidence="2" type="ORF">Psch_00219</name>
</gene>
<organism evidence="2 3">
    <name type="scientific">Pelotomaculum schinkii</name>
    <dbReference type="NCBI Taxonomy" id="78350"/>
    <lineage>
        <taxon>Bacteria</taxon>
        <taxon>Bacillati</taxon>
        <taxon>Bacillota</taxon>
        <taxon>Clostridia</taxon>
        <taxon>Eubacteriales</taxon>
        <taxon>Desulfotomaculaceae</taxon>
        <taxon>Pelotomaculum</taxon>
    </lineage>
</organism>
<dbReference type="GO" id="GO:0016787">
    <property type="term" value="F:hydrolase activity"/>
    <property type="evidence" value="ECO:0007669"/>
    <property type="project" value="UniProtKB-KW"/>
</dbReference>
<sequence>MLDQFVLRKNTMIQVLDQAVAFARQKENSLAASLLLESRERLIQETFTLVILGEFKRGKSTFINALLGAQLLPTAIVPLTAIPTVIRYGESLVVYAVHMSGVIEEISLDQISGYVTEKGNPKNTKKIREVQIRYPSEFLEQGIILVDTPGVGSVYQHNTEAAYAYLPYSDAAAFIISIDAPLSKIELDYLKDISKYVNKLFYILNKVDIATAEDVTEAGAFAVETLKSHLGEGNYELLPMSARQALQSRTGGDSAISLEASGILTFEKKLGNFIHNNKGQLILEASAARALRTIGELEVELQLWQRAMEGSLEELDQKIDAFTAQMESLEQDREDSIYLLYREVERLGTSVGENLNDFFSVKADELVKLLEEYYHKESPGKSAKELAVILNQYSRELILSVLDEKRNEQRLIIREQFEKVALRFFGRIEEIVDRMMEISAEIFNISVDKSASKEYILGSKRFYFYFEEHPSFIPSLETLTVLGVLPKTLVGGRLLKNAKNKLVELFDRNCGRVRFDLAEGLKESARDVAGDLRLRANSVSKGLLAAIHTARLERDLGEKERAERLESWRKEYDELRQMKDMVQQVIASR</sequence>
<proteinExistence type="predicted"/>
<dbReference type="CDD" id="cd09912">
    <property type="entry name" value="DLP_2"/>
    <property type="match status" value="1"/>
</dbReference>
<dbReference type="EMBL" id="QFGA01000001">
    <property type="protein sequence ID" value="TEB06687.1"/>
    <property type="molecule type" value="Genomic_DNA"/>
</dbReference>
<keyword evidence="2" id="KW-0378">Hydrolase</keyword>
<keyword evidence="3" id="KW-1185">Reference proteome</keyword>
<feature type="domain" description="Dynamin N-terminal" evidence="1">
    <location>
        <begin position="50"/>
        <end position="204"/>
    </location>
</feature>
<comment type="caution">
    <text evidence="2">The sequence shown here is derived from an EMBL/GenBank/DDBJ whole genome shotgun (WGS) entry which is preliminary data.</text>
</comment>
<evidence type="ECO:0000313" key="2">
    <source>
        <dbReference type="EMBL" id="TEB06687.1"/>
    </source>
</evidence>
<name>A0A4Y7REE5_9FIRM</name>
<evidence type="ECO:0000313" key="3">
    <source>
        <dbReference type="Proteomes" id="UP000298324"/>
    </source>
</evidence>
<dbReference type="SUPFAM" id="SSF52540">
    <property type="entry name" value="P-loop containing nucleoside triphosphate hydrolases"/>
    <property type="match status" value="1"/>
</dbReference>
<dbReference type="AlphaFoldDB" id="A0A4Y7REE5"/>
<dbReference type="Gene3D" id="3.40.50.300">
    <property type="entry name" value="P-loop containing nucleotide triphosphate hydrolases"/>
    <property type="match status" value="1"/>
</dbReference>
<dbReference type="PANTHER" id="PTHR43681">
    <property type="entry name" value="TRANSMEMBRANE GTPASE FZO"/>
    <property type="match status" value="1"/>
</dbReference>
<reference evidence="2 3" key="1">
    <citation type="journal article" date="2018" name="Environ. Microbiol.">
        <title>Novel energy conservation strategies and behaviour of Pelotomaculum schinkii driving syntrophic propionate catabolism.</title>
        <authorList>
            <person name="Hidalgo-Ahumada C.A.P."/>
            <person name="Nobu M.K."/>
            <person name="Narihiro T."/>
            <person name="Tamaki H."/>
            <person name="Liu W.T."/>
            <person name="Kamagata Y."/>
            <person name="Stams A.J.M."/>
            <person name="Imachi H."/>
            <person name="Sousa D.Z."/>
        </authorList>
    </citation>
    <scope>NUCLEOTIDE SEQUENCE [LARGE SCALE GENOMIC DNA]</scope>
    <source>
        <strain evidence="2 3">HH</strain>
    </source>
</reference>
<evidence type="ECO:0000259" key="1">
    <source>
        <dbReference type="Pfam" id="PF00350"/>
    </source>
</evidence>
<accession>A0A4Y7REE5</accession>